<keyword evidence="14 18" id="KW-0830">Ubiquinone</keyword>
<reference evidence="20" key="1">
    <citation type="submission" date="2021-11" db="EMBL/GenBank/DDBJ databases">
        <authorList>
            <person name="Ge X.-Y."/>
            <person name="Peng L."/>
            <person name="Sun C.-H."/>
            <person name="Wang B.-X."/>
        </authorList>
    </citation>
    <scope>NUCLEOTIDE SEQUENCE</scope>
</reference>
<keyword evidence="11 18" id="KW-0249">Electron transport</keyword>
<dbReference type="Pfam" id="PF00361">
    <property type="entry name" value="Proton_antipo_M"/>
    <property type="match status" value="1"/>
</dbReference>
<comment type="catalytic activity">
    <reaction evidence="17 18">
        <text>a ubiquinone + NADH + 5 H(+)(in) = a ubiquinol + NAD(+) + 4 H(+)(out)</text>
        <dbReference type="Rhea" id="RHEA:29091"/>
        <dbReference type="Rhea" id="RHEA-COMP:9565"/>
        <dbReference type="Rhea" id="RHEA-COMP:9566"/>
        <dbReference type="ChEBI" id="CHEBI:15378"/>
        <dbReference type="ChEBI" id="CHEBI:16389"/>
        <dbReference type="ChEBI" id="CHEBI:17976"/>
        <dbReference type="ChEBI" id="CHEBI:57540"/>
        <dbReference type="ChEBI" id="CHEBI:57945"/>
        <dbReference type="EC" id="7.1.1.2"/>
    </reaction>
</comment>
<comment type="function">
    <text evidence="18">Core subunit of the mitochondrial membrane respiratory chain NADH dehydrogenase (Complex I) which catalyzes electron transfer from NADH through the respiratory chain, using ubiquinone as an electron acceptor. Essential for the catalytic activity and assembly of complex I.</text>
</comment>
<keyword evidence="8 18" id="KW-0812">Transmembrane</keyword>
<dbReference type="EMBL" id="OL677996">
    <property type="protein sequence ID" value="UZZ43688.1"/>
    <property type="molecule type" value="Genomic_DNA"/>
</dbReference>
<feature type="transmembrane region" description="Helical" evidence="18">
    <location>
        <begin position="309"/>
        <end position="330"/>
    </location>
</feature>
<feature type="transmembrane region" description="Helical" evidence="18">
    <location>
        <begin position="141"/>
        <end position="162"/>
    </location>
</feature>
<evidence type="ECO:0000256" key="16">
    <source>
        <dbReference type="ARBA" id="ARBA00023136"/>
    </source>
</evidence>
<evidence type="ECO:0000256" key="15">
    <source>
        <dbReference type="ARBA" id="ARBA00023128"/>
    </source>
</evidence>
<evidence type="ECO:0000256" key="13">
    <source>
        <dbReference type="ARBA" id="ARBA00023027"/>
    </source>
</evidence>
<geneLocation type="mitochondrion" evidence="20"/>
<dbReference type="CTD" id="4536"/>
<feature type="transmembrane region" description="Helical" evidence="18">
    <location>
        <begin position="60"/>
        <end position="78"/>
    </location>
</feature>
<comment type="function">
    <text evidence="1">Core subunit of the mitochondrial membrane respiratory chain NADH dehydrogenase (Complex I) that is believed to belong to the minimal assembly required for catalysis. Complex I functions in the transfer of electrons from NADH to the respiratory chain. The immediate electron acceptor for the enzyme is believed to be ubiquinone.</text>
</comment>
<evidence type="ECO:0000256" key="4">
    <source>
        <dbReference type="ARBA" id="ARBA00012944"/>
    </source>
</evidence>
<gene>
    <name evidence="20" type="primary">ND2</name>
</gene>
<dbReference type="EC" id="7.1.1.2" evidence="4 18"/>
<evidence type="ECO:0000256" key="1">
    <source>
        <dbReference type="ARBA" id="ARBA00003257"/>
    </source>
</evidence>
<feature type="domain" description="NADH:quinone oxidoreductase/Mrp antiporter transmembrane" evidence="19">
    <location>
        <begin position="28"/>
        <end position="278"/>
    </location>
</feature>
<dbReference type="InterPro" id="IPR050175">
    <property type="entry name" value="Complex_I_Subunit_2"/>
</dbReference>
<feature type="transmembrane region" description="Helical" evidence="18">
    <location>
        <begin position="85"/>
        <end position="102"/>
    </location>
</feature>
<accession>A0A9E8LNL1</accession>
<keyword evidence="9 18" id="KW-0999">Mitochondrion inner membrane</keyword>
<evidence type="ECO:0000256" key="14">
    <source>
        <dbReference type="ARBA" id="ARBA00023075"/>
    </source>
</evidence>
<evidence type="ECO:0000256" key="10">
    <source>
        <dbReference type="ARBA" id="ARBA00022967"/>
    </source>
</evidence>
<evidence type="ECO:0000256" key="9">
    <source>
        <dbReference type="ARBA" id="ARBA00022792"/>
    </source>
</evidence>
<reference evidence="20" key="2">
    <citation type="journal article" date="2022" name="Syst. Entomol.">
        <title>Massive gene rearrangements of mitochondrial genomes and implications for the phylogeny of Trichoptera (Insecta).</title>
        <authorList>
            <person name="Ge X."/>
            <person name="Peng L."/>
            <person name="Vogler A.P."/>
            <person name="Morse J.C."/>
            <person name="Yang L."/>
            <person name="Sun C."/>
            <person name="Wang B."/>
        </authorList>
    </citation>
    <scope>NUCLEOTIDE SEQUENCE</scope>
</reference>
<feature type="transmembrane region" description="Helical" evidence="18">
    <location>
        <begin position="230"/>
        <end position="248"/>
    </location>
</feature>
<evidence type="ECO:0000256" key="8">
    <source>
        <dbReference type="ARBA" id="ARBA00022692"/>
    </source>
</evidence>
<evidence type="ECO:0000256" key="6">
    <source>
        <dbReference type="ARBA" id="ARBA00022448"/>
    </source>
</evidence>
<proteinExistence type="inferred from homology"/>
<name>A0A9E8LNL1_9NEOP</name>
<evidence type="ECO:0000256" key="7">
    <source>
        <dbReference type="ARBA" id="ARBA00022660"/>
    </source>
</evidence>
<evidence type="ECO:0000256" key="5">
    <source>
        <dbReference type="ARBA" id="ARBA00021008"/>
    </source>
</evidence>
<dbReference type="PANTHER" id="PTHR46552">
    <property type="entry name" value="NADH-UBIQUINONE OXIDOREDUCTASE CHAIN 2"/>
    <property type="match status" value="1"/>
</dbReference>
<evidence type="ECO:0000256" key="18">
    <source>
        <dbReference type="RuleBase" id="RU003403"/>
    </source>
</evidence>
<feature type="transmembrane region" description="Helical" evidence="18">
    <location>
        <begin position="28"/>
        <end position="48"/>
    </location>
</feature>
<keyword evidence="16 18" id="KW-0472">Membrane</keyword>
<sequence>MINNNLSNLMFILINIMSTMYAISTNCWINCFMAMEINLFFFIPLIFYPNTFNLELTMKYFIIQASSSIIMMMCILLYKNFISNLNTLLIIMMNFCILIKLGSAPFHYWYIEISSSISWKMLFLISTWQKITPMIILMYNFNFKLLTITIIMNSIISMAGGINQINMKKIMAFSSINHLSWMLASMKVSEMMLINYFLIYMTTMLILLINMNQFNITLISQLMMMKKKTFMISIFVYFMSLSGMPPLMGFIPKWMTINKLMENKLNMISIILMVSSLLNLYYYFKISYYSIMYKTMKISFNIKMKHKNILLMFNYLIMLNMGFLIMFTFFY</sequence>
<comment type="similarity">
    <text evidence="3 18">Belongs to the complex I subunit 2 family.</text>
</comment>
<evidence type="ECO:0000256" key="17">
    <source>
        <dbReference type="ARBA" id="ARBA00049551"/>
    </source>
</evidence>
<evidence type="ECO:0000259" key="19">
    <source>
        <dbReference type="Pfam" id="PF00361"/>
    </source>
</evidence>
<dbReference type="InterPro" id="IPR001750">
    <property type="entry name" value="ND/Mrp_TM"/>
</dbReference>
<keyword evidence="6" id="KW-0813">Transport</keyword>
<dbReference type="GeneID" id="77424820"/>
<keyword evidence="7 18" id="KW-0679">Respiratory chain</keyword>
<comment type="subcellular location">
    <subcellularLocation>
        <location evidence="2 18">Mitochondrion inner membrane</location>
        <topology evidence="2 18">Multi-pass membrane protein</topology>
    </subcellularLocation>
</comment>
<dbReference type="PRINTS" id="PR01436">
    <property type="entry name" value="NADHDHGNASE2"/>
</dbReference>
<evidence type="ECO:0000256" key="11">
    <source>
        <dbReference type="ARBA" id="ARBA00022982"/>
    </source>
</evidence>
<keyword evidence="12 18" id="KW-1133">Transmembrane helix</keyword>
<evidence type="ECO:0000313" key="20">
    <source>
        <dbReference type="EMBL" id="UZZ43688.1"/>
    </source>
</evidence>
<feature type="transmembrane region" description="Helical" evidence="18">
    <location>
        <begin position="268"/>
        <end position="288"/>
    </location>
</feature>
<dbReference type="RefSeq" id="YP_010585952.1">
    <property type="nucleotide sequence ID" value="NC_069238.1"/>
</dbReference>
<keyword evidence="10 18" id="KW-1278">Translocase</keyword>
<dbReference type="InterPro" id="IPR003917">
    <property type="entry name" value="NADH_UbQ_OxRdtase_chain2"/>
</dbReference>
<evidence type="ECO:0000256" key="12">
    <source>
        <dbReference type="ARBA" id="ARBA00022989"/>
    </source>
</evidence>
<organism evidence="20">
    <name type="scientific">Plectrocnemia tsukuiensis</name>
    <dbReference type="NCBI Taxonomy" id="623670"/>
    <lineage>
        <taxon>Eukaryota</taxon>
        <taxon>Metazoa</taxon>
        <taxon>Ecdysozoa</taxon>
        <taxon>Arthropoda</taxon>
        <taxon>Hexapoda</taxon>
        <taxon>Insecta</taxon>
        <taxon>Pterygota</taxon>
        <taxon>Neoptera</taxon>
        <taxon>Endopterygota</taxon>
        <taxon>Trichoptera</taxon>
        <taxon>Annulipalpia</taxon>
        <taxon>Psychomyioidea</taxon>
        <taxon>Polycentropodidae</taxon>
        <taxon>Polycentropodinae</taxon>
        <taxon>Plectrocnemia</taxon>
    </lineage>
</organism>
<dbReference type="GO" id="GO:0006120">
    <property type="term" value="P:mitochondrial electron transport, NADH to ubiquinone"/>
    <property type="evidence" value="ECO:0007669"/>
    <property type="project" value="InterPro"/>
</dbReference>
<dbReference type="PANTHER" id="PTHR46552:SF1">
    <property type="entry name" value="NADH-UBIQUINONE OXIDOREDUCTASE CHAIN 2"/>
    <property type="match status" value="1"/>
</dbReference>
<dbReference type="AlphaFoldDB" id="A0A9E8LNL1"/>
<keyword evidence="15 18" id="KW-0496">Mitochondrion</keyword>
<feature type="transmembrane region" description="Helical" evidence="18">
    <location>
        <begin position="191"/>
        <end position="209"/>
    </location>
</feature>
<dbReference type="GO" id="GO:0008137">
    <property type="term" value="F:NADH dehydrogenase (ubiquinone) activity"/>
    <property type="evidence" value="ECO:0007669"/>
    <property type="project" value="UniProtKB-EC"/>
</dbReference>
<protein>
    <recommendedName>
        <fullName evidence="5 18">NADH-ubiquinone oxidoreductase chain 2</fullName>
        <ecNumber evidence="4 18">7.1.1.2</ecNumber>
    </recommendedName>
</protein>
<evidence type="ECO:0000256" key="3">
    <source>
        <dbReference type="ARBA" id="ARBA00007012"/>
    </source>
</evidence>
<keyword evidence="13 18" id="KW-0520">NAD</keyword>
<dbReference type="GO" id="GO:0005743">
    <property type="term" value="C:mitochondrial inner membrane"/>
    <property type="evidence" value="ECO:0007669"/>
    <property type="project" value="UniProtKB-SubCell"/>
</dbReference>
<evidence type="ECO:0000256" key="2">
    <source>
        <dbReference type="ARBA" id="ARBA00004448"/>
    </source>
</evidence>